<evidence type="ECO:0000256" key="4">
    <source>
        <dbReference type="ARBA" id="ARBA00022692"/>
    </source>
</evidence>
<keyword evidence="7 8" id="KW-0472">Membrane</keyword>
<keyword evidence="3 10" id="KW-0808">Transferase</keyword>
<keyword evidence="6 8" id="KW-1133">Transmembrane helix</keyword>
<dbReference type="InterPro" id="IPR050256">
    <property type="entry name" value="Glycosyltransferase_2"/>
</dbReference>
<dbReference type="HOGENOM" id="CLU_033536_0_0_7"/>
<evidence type="ECO:0000259" key="9">
    <source>
        <dbReference type="Pfam" id="PF00535"/>
    </source>
</evidence>
<evidence type="ECO:0000256" key="6">
    <source>
        <dbReference type="ARBA" id="ARBA00022989"/>
    </source>
</evidence>
<dbReference type="RefSeq" id="WP_013257441.1">
    <property type="nucleotide sequence ID" value="NC_014365.1"/>
</dbReference>
<dbReference type="eggNOG" id="COG0463">
    <property type="taxonomic scope" value="Bacteria"/>
</dbReference>
<proteinExistence type="predicted"/>
<dbReference type="PANTHER" id="PTHR48090">
    <property type="entry name" value="UNDECAPRENYL-PHOSPHATE 4-DEOXY-4-FORMAMIDO-L-ARABINOSE TRANSFERASE-RELATED"/>
    <property type="match status" value="1"/>
</dbReference>
<keyword evidence="1" id="KW-1003">Cell membrane</keyword>
<dbReference type="GO" id="GO:0099621">
    <property type="term" value="F:undecaprenyl-phosphate 4-deoxy-4-formamido-L-arabinose transferase activity"/>
    <property type="evidence" value="ECO:0007669"/>
    <property type="project" value="TreeGrafter"/>
</dbReference>
<sequence>MDLSVVIPVYNEADNVEPLHAEVHAVLEKTGLDYEVVFVDDGSKDETLAILERLASQQPRTVVIAFRRNFGQTAAMSAGFDHALGQVVVTMDGDRQNDPADIPKLLAKLDEGYDIAAGWRYDRQDAYLNRKLPSKLANGLISRITGVELHDYGCTLKAFRQEVVRGIRLYGEMHRFIPAIASHMGVRIVEVPVNHRPRIAGKTKYGIGRTPRVLLDLITVKFLLSYSTRPIQIFGRWGLISGALGFLLGLYYTILKLFFSEPMWGKPGVILAVLLMLVGVQLISLGLLGELQVRTYYETQAKPIYNVLRVIGRPAPTDGQG</sequence>
<feature type="transmembrane region" description="Helical" evidence="8">
    <location>
        <begin position="233"/>
        <end position="255"/>
    </location>
</feature>
<keyword evidence="11" id="KW-1185">Reference proteome</keyword>
<name>E1QEK0_DESB2</name>
<dbReference type="PANTHER" id="PTHR48090:SF3">
    <property type="entry name" value="UNDECAPRENYL-PHOSPHATE 4-DEOXY-4-FORMAMIDO-L-ARABINOSE TRANSFERASE"/>
    <property type="match status" value="1"/>
</dbReference>
<keyword evidence="4 8" id="KW-0812">Transmembrane</keyword>
<dbReference type="SUPFAM" id="SSF53448">
    <property type="entry name" value="Nucleotide-diphospho-sugar transferases"/>
    <property type="match status" value="1"/>
</dbReference>
<dbReference type="GO" id="GO:0009103">
    <property type="term" value="P:lipopolysaccharide biosynthetic process"/>
    <property type="evidence" value="ECO:0007669"/>
    <property type="project" value="UniProtKB-KW"/>
</dbReference>
<dbReference type="Pfam" id="PF00535">
    <property type="entry name" value="Glycos_transf_2"/>
    <property type="match status" value="1"/>
</dbReference>
<evidence type="ECO:0000256" key="1">
    <source>
        <dbReference type="ARBA" id="ARBA00022475"/>
    </source>
</evidence>
<reference evidence="10 11" key="1">
    <citation type="journal article" date="2010" name="Stand. Genomic Sci.">
        <title>Complete genome sequence of Desulfarculus baarsii type strain (2st14).</title>
        <authorList>
            <person name="Sun H."/>
            <person name="Spring S."/>
            <person name="Lapidus A."/>
            <person name="Davenport K."/>
            <person name="Del Rio T.G."/>
            <person name="Tice H."/>
            <person name="Nolan M."/>
            <person name="Copeland A."/>
            <person name="Cheng J.F."/>
            <person name="Lucas S."/>
            <person name="Tapia R."/>
            <person name="Goodwin L."/>
            <person name="Pitluck S."/>
            <person name="Ivanova N."/>
            <person name="Pagani I."/>
            <person name="Mavromatis K."/>
            <person name="Ovchinnikova G."/>
            <person name="Pati A."/>
            <person name="Chen A."/>
            <person name="Palaniappan K."/>
            <person name="Hauser L."/>
            <person name="Chang Y.J."/>
            <person name="Jeffries C.D."/>
            <person name="Detter J.C."/>
            <person name="Han C."/>
            <person name="Rohde M."/>
            <person name="Brambilla E."/>
            <person name="Goker M."/>
            <person name="Woyke T."/>
            <person name="Bristow J."/>
            <person name="Eisen J.A."/>
            <person name="Markowitz V."/>
            <person name="Hugenholtz P."/>
            <person name="Kyrpides N.C."/>
            <person name="Klenk H.P."/>
            <person name="Land M."/>
        </authorList>
    </citation>
    <scope>NUCLEOTIDE SEQUENCE [LARGE SCALE GENOMIC DNA]</scope>
    <source>
        <strain evidence="11">ATCC 33931 / DSM 2075 / LMG 7858 / VKM B-1802 / 2st14</strain>
    </source>
</reference>
<dbReference type="Gene3D" id="3.90.550.10">
    <property type="entry name" value="Spore Coat Polysaccharide Biosynthesis Protein SpsA, Chain A"/>
    <property type="match status" value="1"/>
</dbReference>
<dbReference type="GO" id="GO:0005886">
    <property type="term" value="C:plasma membrane"/>
    <property type="evidence" value="ECO:0007669"/>
    <property type="project" value="TreeGrafter"/>
</dbReference>
<evidence type="ECO:0000256" key="3">
    <source>
        <dbReference type="ARBA" id="ARBA00022679"/>
    </source>
</evidence>
<organism evidence="10 11">
    <name type="scientific">Desulfarculus baarsii (strain ATCC 33931 / DSM 2075 / LMG 7858 / VKM B-1802 / 2st14)</name>
    <dbReference type="NCBI Taxonomy" id="644282"/>
    <lineage>
        <taxon>Bacteria</taxon>
        <taxon>Pseudomonadati</taxon>
        <taxon>Thermodesulfobacteriota</taxon>
        <taxon>Desulfarculia</taxon>
        <taxon>Desulfarculales</taxon>
        <taxon>Desulfarculaceae</taxon>
        <taxon>Desulfarculus</taxon>
    </lineage>
</organism>
<dbReference type="STRING" id="644282.Deba_0614"/>
<evidence type="ECO:0000313" key="11">
    <source>
        <dbReference type="Proteomes" id="UP000009047"/>
    </source>
</evidence>
<evidence type="ECO:0000256" key="2">
    <source>
        <dbReference type="ARBA" id="ARBA00022676"/>
    </source>
</evidence>
<feature type="transmembrane region" description="Helical" evidence="8">
    <location>
        <begin position="267"/>
        <end position="288"/>
    </location>
</feature>
<dbReference type="AlphaFoldDB" id="E1QEK0"/>
<evidence type="ECO:0000256" key="8">
    <source>
        <dbReference type="SAM" id="Phobius"/>
    </source>
</evidence>
<dbReference type="KEGG" id="dbr:Deba_0614"/>
<evidence type="ECO:0000313" key="10">
    <source>
        <dbReference type="EMBL" id="ADK83986.1"/>
    </source>
</evidence>
<dbReference type="EMBL" id="CP002085">
    <property type="protein sequence ID" value="ADK83986.1"/>
    <property type="molecule type" value="Genomic_DNA"/>
</dbReference>
<gene>
    <name evidence="10" type="ordered locus">Deba_0614</name>
</gene>
<evidence type="ECO:0000256" key="5">
    <source>
        <dbReference type="ARBA" id="ARBA00022985"/>
    </source>
</evidence>
<dbReference type="CAZy" id="GT2">
    <property type="family name" value="Glycosyltransferase Family 2"/>
</dbReference>
<dbReference type="InterPro" id="IPR029044">
    <property type="entry name" value="Nucleotide-diphossugar_trans"/>
</dbReference>
<evidence type="ECO:0000256" key="7">
    <source>
        <dbReference type="ARBA" id="ARBA00023136"/>
    </source>
</evidence>
<keyword evidence="5" id="KW-0448">Lipopolysaccharide biosynthesis</keyword>
<keyword evidence="2" id="KW-0328">Glycosyltransferase</keyword>
<dbReference type="Proteomes" id="UP000009047">
    <property type="component" value="Chromosome"/>
</dbReference>
<accession>E1QEK0</accession>
<feature type="domain" description="Glycosyltransferase 2-like" evidence="9">
    <location>
        <begin position="4"/>
        <end position="165"/>
    </location>
</feature>
<dbReference type="InterPro" id="IPR001173">
    <property type="entry name" value="Glyco_trans_2-like"/>
</dbReference>
<protein>
    <submittedName>
        <fullName evidence="10">Glycosyl transferase family 2</fullName>
    </submittedName>
</protein>
<dbReference type="OrthoDB" id="9802649at2"/>
<dbReference type="CDD" id="cd04187">
    <property type="entry name" value="DPM1_like_bac"/>
    <property type="match status" value="1"/>
</dbReference>